<dbReference type="InterPro" id="IPR002347">
    <property type="entry name" value="SDR_fam"/>
</dbReference>
<comment type="similarity">
    <text evidence="1">Belongs to the short-chain dehydrogenases/reductases (SDR) family.</text>
</comment>
<keyword evidence="4" id="KW-1185">Reference proteome</keyword>
<dbReference type="RefSeq" id="WP_076485855.1">
    <property type="nucleotide sequence ID" value="NZ_FTOG01000010.1"/>
</dbReference>
<dbReference type="AlphaFoldDB" id="A0A1N7PMD7"/>
<evidence type="ECO:0000256" key="2">
    <source>
        <dbReference type="ARBA" id="ARBA00023002"/>
    </source>
</evidence>
<proteinExistence type="inferred from homology"/>
<evidence type="ECO:0000313" key="4">
    <source>
        <dbReference type="Proteomes" id="UP000186221"/>
    </source>
</evidence>
<dbReference type="STRING" id="453582.SAMN05421580_110125"/>
<dbReference type="CDD" id="cd05233">
    <property type="entry name" value="SDR_c"/>
    <property type="match status" value="1"/>
</dbReference>
<evidence type="ECO:0000313" key="3">
    <source>
        <dbReference type="EMBL" id="SIT11690.1"/>
    </source>
</evidence>
<protein>
    <submittedName>
        <fullName evidence="3">7-alpha-hydroxysteroid dehydrogenase</fullName>
    </submittedName>
</protein>
<dbReference type="EMBL" id="FTOG01000010">
    <property type="protein sequence ID" value="SIT11690.1"/>
    <property type="molecule type" value="Genomic_DNA"/>
</dbReference>
<dbReference type="InterPro" id="IPR036291">
    <property type="entry name" value="NAD(P)-bd_dom_sf"/>
</dbReference>
<dbReference type="Proteomes" id="UP000186221">
    <property type="component" value="Unassembled WGS sequence"/>
</dbReference>
<dbReference type="OrthoDB" id="9790146at2"/>
<reference evidence="4" key="1">
    <citation type="submission" date="2017-01" db="EMBL/GenBank/DDBJ databases">
        <authorList>
            <person name="Varghese N."/>
            <person name="Submissions S."/>
        </authorList>
    </citation>
    <scope>NUCLEOTIDE SEQUENCE [LARGE SCALE GENOMIC DNA]</scope>
    <source>
        <strain evidence="4">DSM 19945</strain>
    </source>
</reference>
<evidence type="ECO:0000256" key="1">
    <source>
        <dbReference type="ARBA" id="ARBA00006484"/>
    </source>
</evidence>
<dbReference type="Pfam" id="PF13561">
    <property type="entry name" value="adh_short_C2"/>
    <property type="match status" value="1"/>
</dbReference>
<sequence length="271" mass="28469">MTLAISGKTAIVTGAANGIGLAIARHFLDRGAQVICADIDEARLQAEWGAAAREETGPVRLFTGDLCEKLTAANLLSAAIDAFDRIDVLVNAARSFAPTLDPLDCSDSGLEEMLAQNMKSSLRLSQMTAKRMIALAEKEERTEGEIGSIINVSTLAGCRNQPQLLNYSIACAAQDQATRALAVALAPHRIRVNGVAFASLMSASLQAALKENSSWREAITEGTPLGRIAPASELVDTVQYLASPGGGFVTGQIITVDGGRSLLDPVCVPAY</sequence>
<accession>A0A1N7PMD7</accession>
<dbReference type="Gene3D" id="3.40.50.720">
    <property type="entry name" value="NAD(P)-binding Rossmann-like Domain"/>
    <property type="match status" value="1"/>
</dbReference>
<dbReference type="PANTHER" id="PTHR43639">
    <property type="entry name" value="OXIDOREDUCTASE, SHORT-CHAIN DEHYDROGENASE/REDUCTASE FAMILY (AFU_ORTHOLOGUE AFUA_5G02870)"/>
    <property type="match status" value="1"/>
</dbReference>
<dbReference type="PANTHER" id="PTHR43639:SF1">
    <property type="entry name" value="SHORT-CHAIN DEHYDROGENASE_REDUCTASE FAMILY PROTEIN"/>
    <property type="match status" value="1"/>
</dbReference>
<organism evidence="3 4">
    <name type="scientific">Rhodobacter aestuarii</name>
    <dbReference type="NCBI Taxonomy" id="453582"/>
    <lineage>
        <taxon>Bacteria</taxon>
        <taxon>Pseudomonadati</taxon>
        <taxon>Pseudomonadota</taxon>
        <taxon>Alphaproteobacteria</taxon>
        <taxon>Rhodobacterales</taxon>
        <taxon>Rhodobacter group</taxon>
        <taxon>Rhodobacter</taxon>
    </lineage>
</organism>
<gene>
    <name evidence="3" type="ORF">SAMN05421580_110125</name>
</gene>
<dbReference type="PRINTS" id="PR00081">
    <property type="entry name" value="GDHRDH"/>
</dbReference>
<dbReference type="SUPFAM" id="SSF51735">
    <property type="entry name" value="NAD(P)-binding Rossmann-fold domains"/>
    <property type="match status" value="1"/>
</dbReference>
<dbReference type="GO" id="GO:0016491">
    <property type="term" value="F:oxidoreductase activity"/>
    <property type="evidence" value="ECO:0007669"/>
    <property type="project" value="UniProtKB-KW"/>
</dbReference>
<name>A0A1N7PMD7_9RHOB</name>
<keyword evidence="2" id="KW-0560">Oxidoreductase</keyword>